<organism evidence="1 2">
    <name type="scientific">Cyanomargarita calcarea GSE-NOS-MK-12-04C</name>
    <dbReference type="NCBI Taxonomy" id="2839659"/>
    <lineage>
        <taxon>Bacteria</taxon>
        <taxon>Bacillati</taxon>
        <taxon>Cyanobacteriota</taxon>
        <taxon>Cyanophyceae</taxon>
        <taxon>Nostocales</taxon>
        <taxon>Cyanomargaritaceae</taxon>
        <taxon>Cyanomargarita</taxon>
    </lineage>
</organism>
<name>A0A951QLY3_9CYAN</name>
<comment type="caution">
    <text evidence="1">The sequence shown here is derived from an EMBL/GenBank/DDBJ whole genome shotgun (WGS) entry which is preliminary data.</text>
</comment>
<gene>
    <name evidence="1" type="ORF">KME60_12265</name>
</gene>
<protein>
    <submittedName>
        <fullName evidence="1">Uncharacterized protein</fullName>
    </submittedName>
</protein>
<reference evidence="1" key="1">
    <citation type="submission" date="2021-05" db="EMBL/GenBank/DDBJ databases">
        <authorList>
            <person name="Pietrasiak N."/>
            <person name="Ward R."/>
            <person name="Stajich J.E."/>
            <person name="Kurbessoian T."/>
        </authorList>
    </citation>
    <scope>NUCLEOTIDE SEQUENCE</scope>
    <source>
        <strain evidence="1">GSE-NOS-MK-12-04C</strain>
    </source>
</reference>
<accession>A0A951QLY3</accession>
<evidence type="ECO:0000313" key="1">
    <source>
        <dbReference type="EMBL" id="MBW4668163.1"/>
    </source>
</evidence>
<evidence type="ECO:0000313" key="2">
    <source>
        <dbReference type="Proteomes" id="UP000729701"/>
    </source>
</evidence>
<proteinExistence type="predicted"/>
<dbReference type="AlphaFoldDB" id="A0A951QLY3"/>
<dbReference type="Proteomes" id="UP000729701">
    <property type="component" value="Unassembled WGS sequence"/>
</dbReference>
<reference evidence="1" key="2">
    <citation type="journal article" date="2022" name="Microbiol. Resour. Announc.">
        <title>Metagenome Sequencing to Explore Phylogenomics of Terrestrial Cyanobacteria.</title>
        <authorList>
            <person name="Ward R.D."/>
            <person name="Stajich J.E."/>
            <person name="Johansen J.R."/>
            <person name="Huntemann M."/>
            <person name="Clum A."/>
            <person name="Foster B."/>
            <person name="Foster B."/>
            <person name="Roux S."/>
            <person name="Palaniappan K."/>
            <person name="Varghese N."/>
            <person name="Mukherjee S."/>
            <person name="Reddy T.B.K."/>
            <person name="Daum C."/>
            <person name="Copeland A."/>
            <person name="Chen I.A."/>
            <person name="Ivanova N.N."/>
            <person name="Kyrpides N.C."/>
            <person name="Shapiro N."/>
            <person name="Eloe-Fadrosh E.A."/>
            <person name="Pietrasiak N."/>
        </authorList>
    </citation>
    <scope>NUCLEOTIDE SEQUENCE</scope>
    <source>
        <strain evidence="1">GSE-NOS-MK-12-04C</strain>
    </source>
</reference>
<dbReference type="EMBL" id="JAHHGZ010000011">
    <property type="protein sequence ID" value="MBW4668163.1"/>
    <property type="molecule type" value="Genomic_DNA"/>
</dbReference>
<sequence>MKYVTSFERLAKKEALLKGISLGLRLKFGERGQDLLPEIEVIEDVNTLDTILEAIETTTTIEELRQIYQPTTE</sequence>